<reference evidence="2 3" key="1">
    <citation type="journal article" date="2023" name="G3 (Bethesda)">
        <title>A chromosome-length genome assembly and annotation of blackberry (Rubus argutus, cv. 'Hillquist').</title>
        <authorList>
            <person name="Bruna T."/>
            <person name="Aryal R."/>
            <person name="Dudchenko O."/>
            <person name="Sargent D.J."/>
            <person name="Mead D."/>
            <person name="Buti M."/>
            <person name="Cavallini A."/>
            <person name="Hytonen T."/>
            <person name="Andres J."/>
            <person name="Pham M."/>
            <person name="Weisz D."/>
            <person name="Mascagni F."/>
            <person name="Usai G."/>
            <person name="Natali L."/>
            <person name="Bassil N."/>
            <person name="Fernandez G.E."/>
            <person name="Lomsadze A."/>
            <person name="Armour M."/>
            <person name="Olukolu B."/>
            <person name="Poorten T."/>
            <person name="Britton C."/>
            <person name="Davik J."/>
            <person name="Ashrafi H."/>
            <person name="Aiden E.L."/>
            <person name="Borodovsky M."/>
            <person name="Worthington M."/>
        </authorList>
    </citation>
    <scope>NUCLEOTIDE SEQUENCE [LARGE SCALE GENOMIC DNA]</scope>
    <source>
        <strain evidence="2">PI 553951</strain>
    </source>
</reference>
<dbReference type="AlphaFoldDB" id="A0AAW1VCA9"/>
<keyword evidence="1" id="KW-0175">Coiled coil</keyword>
<dbReference type="EMBL" id="JBEDUW010000338">
    <property type="protein sequence ID" value="KAK9901058.1"/>
    <property type="molecule type" value="Genomic_DNA"/>
</dbReference>
<name>A0AAW1VCA9_RUBAR</name>
<accession>A0AAW1VCA9</accession>
<evidence type="ECO:0000256" key="1">
    <source>
        <dbReference type="SAM" id="Coils"/>
    </source>
</evidence>
<feature type="coiled-coil region" evidence="1">
    <location>
        <begin position="37"/>
        <end position="193"/>
    </location>
</feature>
<comment type="caution">
    <text evidence="2">The sequence shown here is derived from an EMBL/GenBank/DDBJ whole genome shotgun (WGS) entry which is preliminary data.</text>
</comment>
<evidence type="ECO:0000313" key="3">
    <source>
        <dbReference type="Proteomes" id="UP001457282"/>
    </source>
</evidence>
<evidence type="ECO:0000313" key="2">
    <source>
        <dbReference type="EMBL" id="KAK9901058.1"/>
    </source>
</evidence>
<sequence>MRKIDDLMEITETEIIESPKKYQVDLKKLEHQWKKVLQKKEKALKVSEGTKDKLEKIVKKLRTNSDHYLEELNLLQKKNEDESKLMAELMKTCQKELKEAEDNNYVYSWEGYDTLENEEARNKIDILDDRLNKVKEKRRLQKAEWDAAVVEREKLRRDVELSSVAVELAKAEAAAIKAEKDKIEVQNEEVKNIIDILEPMVKKLKEGKLQKGKVEDAEVESEKLRRDVELSRIAVDIAKAETATIKAEKDKIEEQNEEVRNKINILEAMVRKLKEEERLQKAKVEDGNVESAKLRRDVELSRVAVDIAKAETAAIKAEKDKVEEKNEIEMRKKKNYIAALILEMKRYYSCRTEPKMSS</sequence>
<dbReference type="Proteomes" id="UP001457282">
    <property type="component" value="Unassembled WGS sequence"/>
</dbReference>
<gene>
    <name evidence="2" type="ORF">M0R45_002296</name>
</gene>
<feature type="coiled-coil region" evidence="1">
    <location>
        <begin position="235"/>
        <end position="327"/>
    </location>
</feature>
<protein>
    <submittedName>
        <fullName evidence="2">Uncharacterized protein</fullName>
    </submittedName>
</protein>
<proteinExistence type="predicted"/>
<organism evidence="2 3">
    <name type="scientific">Rubus argutus</name>
    <name type="common">Southern blackberry</name>
    <dbReference type="NCBI Taxonomy" id="59490"/>
    <lineage>
        <taxon>Eukaryota</taxon>
        <taxon>Viridiplantae</taxon>
        <taxon>Streptophyta</taxon>
        <taxon>Embryophyta</taxon>
        <taxon>Tracheophyta</taxon>
        <taxon>Spermatophyta</taxon>
        <taxon>Magnoliopsida</taxon>
        <taxon>eudicotyledons</taxon>
        <taxon>Gunneridae</taxon>
        <taxon>Pentapetalae</taxon>
        <taxon>rosids</taxon>
        <taxon>fabids</taxon>
        <taxon>Rosales</taxon>
        <taxon>Rosaceae</taxon>
        <taxon>Rosoideae</taxon>
        <taxon>Rosoideae incertae sedis</taxon>
        <taxon>Rubus</taxon>
    </lineage>
</organism>
<keyword evidence="3" id="KW-1185">Reference proteome</keyword>